<dbReference type="RefSeq" id="YP_004935823.1">
    <property type="nucleotide sequence ID" value="NC_016434.1"/>
</dbReference>
<organism evidence="2 3">
    <name type="scientific">Gordonia phage GTE5</name>
    <dbReference type="NCBI Taxonomy" id="319522"/>
    <lineage>
        <taxon>Viruses</taxon>
        <taxon>Duplodnaviria</taxon>
        <taxon>Heunggongvirae</taxon>
        <taxon>Uroviricota</taxon>
        <taxon>Caudoviricetes</taxon>
        <taxon>Zierdtviridae</taxon>
        <taxon>Emilbogenvirinae</taxon>
        <taxon>Gruunavirus</taxon>
        <taxon>Gruunavirus GTE5</taxon>
    </lineage>
</organism>
<dbReference type="Proteomes" id="UP000007318">
    <property type="component" value="Segment"/>
</dbReference>
<dbReference type="KEGG" id="vg:11459742"/>
<reference evidence="2 3" key="1">
    <citation type="journal article" date="2011" name="Appl. Environ. Microbiol.">
        <title>Genome sequence and characterization of the related Gordonia phages GTE5 and GRU1 and their use as potential biocontrol agents.</title>
        <authorList>
            <person name="Petrovski S."/>
            <person name="Tillett D."/>
            <person name="Seviour R.J."/>
        </authorList>
    </citation>
    <scope>NUCLEOTIDE SEQUENCE [LARGE SCALE GENOMIC DNA]</scope>
</reference>
<proteinExistence type="predicted"/>
<protein>
    <submittedName>
        <fullName evidence="2">Uncharacterized protein</fullName>
    </submittedName>
</protein>
<evidence type="ECO:0000313" key="2">
    <source>
        <dbReference type="EMBL" id="AET09841.1"/>
    </source>
</evidence>
<accession>G8EJV9</accession>
<dbReference type="EMBL" id="JF923796">
    <property type="protein sequence ID" value="AET09841.1"/>
    <property type="molecule type" value="Genomic_DNA"/>
</dbReference>
<feature type="region of interest" description="Disordered" evidence="1">
    <location>
        <begin position="26"/>
        <end position="59"/>
    </location>
</feature>
<keyword evidence="3" id="KW-1185">Reference proteome</keyword>
<name>G8EJV9_9CAUD</name>
<sequence length="59" mass="6106">MVSAPRTSSRGSCREAIARAVCRPAVPPRVRGGVDPGPAGDRRGRDAPGDRPIRGDAVV</sequence>
<feature type="compositionally biased region" description="Basic and acidic residues" evidence="1">
    <location>
        <begin position="40"/>
        <end position="59"/>
    </location>
</feature>
<dbReference type="GeneID" id="11459742"/>
<feature type="compositionally biased region" description="Low complexity" evidence="1">
    <location>
        <begin position="26"/>
        <end position="39"/>
    </location>
</feature>
<evidence type="ECO:0000313" key="3">
    <source>
        <dbReference type="Proteomes" id="UP000007318"/>
    </source>
</evidence>
<evidence type="ECO:0000256" key="1">
    <source>
        <dbReference type="SAM" id="MobiDB-lite"/>
    </source>
</evidence>